<dbReference type="Pfam" id="PF00905">
    <property type="entry name" value="Transpeptidase"/>
    <property type="match status" value="1"/>
</dbReference>
<dbReference type="EMBL" id="DWUU01000003">
    <property type="protein sequence ID" value="HJD41393.1"/>
    <property type="molecule type" value="Genomic_DNA"/>
</dbReference>
<evidence type="ECO:0000313" key="4">
    <source>
        <dbReference type="Proteomes" id="UP000823909"/>
    </source>
</evidence>
<proteinExistence type="predicted"/>
<evidence type="ECO:0000259" key="1">
    <source>
        <dbReference type="Pfam" id="PF00905"/>
    </source>
</evidence>
<accession>A0A9D2RE44</accession>
<dbReference type="SUPFAM" id="SSF56601">
    <property type="entry name" value="beta-lactamase/transpeptidase-like"/>
    <property type="match status" value="1"/>
</dbReference>
<gene>
    <name evidence="3" type="ORF">H9910_00055</name>
</gene>
<dbReference type="Gene3D" id="3.40.710.10">
    <property type="entry name" value="DD-peptidase/beta-lactamase superfamily"/>
    <property type="match status" value="1"/>
</dbReference>
<protein>
    <submittedName>
        <fullName evidence="3">Penicillin-binding protein 2</fullName>
    </submittedName>
</protein>
<dbReference type="PANTHER" id="PTHR30627:SF24">
    <property type="entry name" value="PENICILLIN-BINDING PROTEIN 4B"/>
    <property type="match status" value="1"/>
</dbReference>
<dbReference type="InterPro" id="IPR012338">
    <property type="entry name" value="Beta-lactam/transpept-like"/>
</dbReference>
<dbReference type="GO" id="GO:0071555">
    <property type="term" value="P:cell wall organization"/>
    <property type="evidence" value="ECO:0007669"/>
    <property type="project" value="TreeGrafter"/>
</dbReference>
<dbReference type="GO" id="GO:0071972">
    <property type="term" value="F:peptidoglycan L,D-transpeptidase activity"/>
    <property type="evidence" value="ECO:0007669"/>
    <property type="project" value="TreeGrafter"/>
</dbReference>
<dbReference type="InterPro" id="IPR001460">
    <property type="entry name" value="PCN-bd_Tpept"/>
</dbReference>
<reference evidence="3" key="1">
    <citation type="journal article" date="2021" name="PeerJ">
        <title>Extensive microbial diversity within the chicken gut microbiome revealed by metagenomics and culture.</title>
        <authorList>
            <person name="Gilroy R."/>
            <person name="Ravi A."/>
            <person name="Getino M."/>
            <person name="Pursley I."/>
            <person name="Horton D.L."/>
            <person name="Alikhan N.F."/>
            <person name="Baker D."/>
            <person name="Gharbi K."/>
            <person name="Hall N."/>
            <person name="Watson M."/>
            <person name="Adriaenssens E.M."/>
            <person name="Foster-Nyarko E."/>
            <person name="Jarju S."/>
            <person name="Secka A."/>
            <person name="Antonio M."/>
            <person name="Oren A."/>
            <person name="Chaudhuri R.R."/>
            <person name="La Ragione R."/>
            <person name="Hildebrand F."/>
            <person name="Pallen M.J."/>
        </authorList>
    </citation>
    <scope>NUCLEOTIDE SEQUENCE</scope>
    <source>
        <strain evidence="3">ChiBcec15-3976</strain>
    </source>
</reference>
<dbReference type="Pfam" id="PF21922">
    <property type="entry name" value="PBP_dimer_2"/>
    <property type="match status" value="1"/>
</dbReference>
<dbReference type="Proteomes" id="UP000823909">
    <property type="component" value="Unassembled WGS sequence"/>
</dbReference>
<evidence type="ECO:0000313" key="3">
    <source>
        <dbReference type="EMBL" id="HJD41393.1"/>
    </source>
</evidence>
<dbReference type="GO" id="GO:0005886">
    <property type="term" value="C:plasma membrane"/>
    <property type="evidence" value="ECO:0007669"/>
    <property type="project" value="TreeGrafter"/>
</dbReference>
<dbReference type="InterPro" id="IPR036138">
    <property type="entry name" value="PBP_dimer_sf"/>
</dbReference>
<dbReference type="InterPro" id="IPR050515">
    <property type="entry name" value="Beta-lactam/transpept"/>
</dbReference>
<organism evidence="3 4">
    <name type="scientific">Candidatus Mediterraneibacter quadrami</name>
    <dbReference type="NCBI Taxonomy" id="2838684"/>
    <lineage>
        <taxon>Bacteria</taxon>
        <taxon>Bacillati</taxon>
        <taxon>Bacillota</taxon>
        <taxon>Clostridia</taxon>
        <taxon>Lachnospirales</taxon>
        <taxon>Lachnospiraceae</taxon>
        <taxon>Mediterraneibacter</taxon>
    </lineage>
</organism>
<dbReference type="Gene3D" id="3.90.1310.10">
    <property type="entry name" value="Penicillin-binding protein 2a (Domain 2)"/>
    <property type="match status" value="1"/>
</dbReference>
<feature type="domain" description="Penicillin binding protein A dimerisation" evidence="2">
    <location>
        <begin position="33"/>
        <end position="114"/>
    </location>
</feature>
<reference evidence="3" key="2">
    <citation type="submission" date="2021-04" db="EMBL/GenBank/DDBJ databases">
        <authorList>
            <person name="Gilroy R."/>
        </authorList>
    </citation>
    <scope>NUCLEOTIDE SEQUENCE</scope>
    <source>
        <strain evidence="3">ChiBcec15-3976</strain>
    </source>
</reference>
<dbReference type="AlphaFoldDB" id="A0A9D2RE44"/>
<sequence length="449" mass="48488">MGYIIYFSAFRADSFVNSPYNQRQNAFAKKVVRGAITDRNGDVLARTAVSDDGKETREYPYGDLFAHVVGYSDAEYGKTGLEAAENFELLTSNAFFAEKIRNEFNGQKNQGDTVVTTLDESLQEAASDALGDFRGAAIVMEADTGKILAMVSHPDFDPNEIGSDWETLNTDEERSPLLNRATNGSYAPGSVFKIITALAYMRQNPDYADYTYECTGSITVGGTTISCAGKTAHGTEDLRSSFANSCNCSFVNIGLQLDLDGYRDTAEDLLFNSALPGVLGYTKGSFVLDQDSPESEIMMTAMGQGETMVSPYQMTLITQAIANGGTLMEPYLVDSVTNYTGAEVRRNVPKSSGRLMSPEEAAQLKDYMSAVVEEGTGTVLAGRSYTVAGKTGTAQYSTTESERSHSWFTGFSDIDNPELVITVVTEGSDGSTGGRAVSIAGEILDSYYR</sequence>
<evidence type="ECO:0000259" key="2">
    <source>
        <dbReference type="Pfam" id="PF21922"/>
    </source>
</evidence>
<dbReference type="InterPro" id="IPR054120">
    <property type="entry name" value="PBPA_dimer"/>
</dbReference>
<dbReference type="SUPFAM" id="SSF56519">
    <property type="entry name" value="Penicillin binding protein dimerisation domain"/>
    <property type="match status" value="1"/>
</dbReference>
<feature type="domain" description="Penicillin-binding protein transpeptidase" evidence="1">
    <location>
        <begin position="135"/>
        <end position="444"/>
    </location>
</feature>
<comment type="caution">
    <text evidence="3">The sequence shown here is derived from an EMBL/GenBank/DDBJ whole genome shotgun (WGS) entry which is preliminary data.</text>
</comment>
<dbReference type="PANTHER" id="PTHR30627">
    <property type="entry name" value="PEPTIDOGLYCAN D,D-TRANSPEPTIDASE"/>
    <property type="match status" value="1"/>
</dbReference>
<dbReference type="GO" id="GO:0008658">
    <property type="term" value="F:penicillin binding"/>
    <property type="evidence" value="ECO:0007669"/>
    <property type="project" value="InterPro"/>
</dbReference>
<name>A0A9D2RE44_9FIRM</name>